<dbReference type="PANTHER" id="PTHR31543:SF1">
    <property type="entry name" value="HECT DOMAIN-CONTAINING PROTEIN"/>
    <property type="match status" value="1"/>
</dbReference>
<protein>
    <submittedName>
        <fullName evidence="1">Uncharacterized protein</fullName>
    </submittedName>
</protein>
<accession>A0A7S1BL34</accession>
<dbReference type="GO" id="GO:0048870">
    <property type="term" value="P:cell motility"/>
    <property type="evidence" value="ECO:0007669"/>
    <property type="project" value="InterPro"/>
</dbReference>
<name>A0A7S1BL34_9STRA</name>
<dbReference type="AlphaFoldDB" id="A0A7S1BL34"/>
<sequence>MDEEHEQKKIENKNRVKIILTDLRDEISAEKLNSEDFLKKVRDNNRRHWGEISKDRRQLTEERKEKELSHDTFLRSLRDEFDTEIDMLRREYEIKSLRMMKIYSEKTKHIRASGEKRIKDAEYELENQKLIQTKELIEQHKQHTNQLKKKKLSRNNQ</sequence>
<dbReference type="GO" id="GO:0005874">
    <property type="term" value="C:microtubule"/>
    <property type="evidence" value="ECO:0007669"/>
    <property type="project" value="TreeGrafter"/>
</dbReference>
<dbReference type="PANTHER" id="PTHR31543">
    <property type="entry name" value="DYNEIN REGULATORY COMPLEX SUBUNIT 4"/>
    <property type="match status" value="1"/>
</dbReference>
<dbReference type="EMBL" id="HBFR01022969">
    <property type="protein sequence ID" value="CAD8889283.1"/>
    <property type="molecule type" value="Transcribed_RNA"/>
</dbReference>
<reference evidence="1" key="1">
    <citation type="submission" date="2021-01" db="EMBL/GenBank/DDBJ databases">
        <authorList>
            <person name="Corre E."/>
            <person name="Pelletier E."/>
            <person name="Niang G."/>
            <person name="Scheremetjew M."/>
            <person name="Finn R."/>
            <person name="Kale V."/>
            <person name="Holt S."/>
            <person name="Cochrane G."/>
            <person name="Meng A."/>
            <person name="Brown T."/>
            <person name="Cohen L."/>
        </authorList>
    </citation>
    <scope>NUCLEOTIDE SEQUENCE</scope>
    <source>
        <strain evidence="1">308</strain>
    </source>
</reference>
<evidence type="ECO:0000313" key="1">
    <source>
        <dbReference type="EMBL" id="CAD8889283.1"/>
    </source>
</evidence>
<dbReference type="GO" id="GO:0031267">
    <property type="term" value="F:small GTPase binding"/>
    <property type="evidence" value="ECO:0007669"/>
    <property type="project" value="InterPro"/>
</dbReference>
<dbReference type="GO" id="GO:0008017">
    <property type="term" value="F:microtubule binding"/>
    <property type="evidence" value="ECO:0007669"/>
    <property type="project" value="InterPro"/>
</dbReference>
<organism evidence="1">
    <name type="scientific">Corethron hystrix</name>
    <dbReference type="NCBI Taxonomy" id="216773"/>
    <lineage>
        <taxon>Eukaryota</taxon>
        <taxon>Sar</taxon>
        <taxon>Stramenopiles</taxon>
        <taxon>Ochrophyta</taxon>
        <taxon>Bacillariophyta</taxon>
        <taxon>Coscinodiscophyceae</taxon>
        <taxon>Corethrophycidae</taxon>
        <taxon>Corethrales</taxon>
        <taxon>Corethraceae</taxon>
        <taxon>Corethron</taxon>
    </lineage>
</organism>
<proteinExistence type="predicted"/>
<dbReference type="InterPro" id="IPR039308">
    <property type="entry name" value="GAS8"/>
</dbReference>
<gene>
    <name evidence="1" type="ORF">CHYS00102_LOCUS16488</name>
</gene>
<dbReference type="GO" id="GO:0005794">
    <property type="term" value="C:Golgi apparatus"/>
    <property type="evidence" value="ECO:0007669"/>
    <property type="project" value="TreeGrafter"/>
</dbReference>